<name>K0T653_THAOC</name>
<gene>
    <name evidence="4" type="ORF">THAOC_13179</name>
</gene>
<proteinExistence type="inferred from homology"/>
<evidence type="ECO:0000256" key="1">
    <source>
        <dbReference type="ARBA" id="ARBA00008760"/>
    </source>
</evidence>
<dbReference type="InterPro" id="IPR037147">
    <property type="entry name" value="Ribosomal_bL28_sf"/>
</dbReference>
<evidence type="ECO:0000256" key="3">
    <source>
        <dbReference type="ARBA" id="ARBA00023274"/>
    </source>
</evidence>
<dbReference type="GO" id="GO:0005840">
    <property type="term" value="C:ribosome"/>
    <property type="evidence" value="ECO:0007669"/>
    <property type="project" value="UniProtKB-KW"/>
</dbReference>
<reference evidence="4 5" key="1">
    <citation type="journal article" date="2012" name="Genome Biol.">
        <title>Genome and low-iron response of an oceanic diatom adapted to chronic iron limitation.</title>
        <authorList>
            <person name="Lommer M."/>
            <person name="Specht M."/>
            <person name="Roy A.S."/>
            <person name="Kraemer L."/>
            <person name="Andreson R."/>
            <person name="Gutowska M.A."/>
            <person name="Wolf J."/>
            <person name="Bergner S.V."/>
            <person name="Schilhabel M.B."/>
            <person name="Klostermeier U.C."/>
            <person name="Beiko R.G."/>
            <person name="Rosenstiel P."/>
            <person name="Hippler M."/>
            <person name="Laroche J."/>
        </authorList>
    </citation>
    <scope>NUCLEOTIDE SEQUENCE [LARGE SCALE GENOMIC DNA]</scope>
    <source>
        <strain evidence="4 5">CCMP1005</strain>
    </source>
</reference>
<organism evidence="4 5">
    <name type="scientific">Thalassiosira oceanica</name>
    <name type="common">Marine diatom</name>
    <dbReference type="NCBI Taxonomy" id="159749"/>
    <lineage>
        <taxon>Eukaryota</taxon>
        <taxon>Sar</taxon>
        <taxon>Stramenopiles</taxon>
        <taxon>Ochrophyta</taxon>
        <taxon>Bacillariophyta</taxon>
        <taxon>Coscinodiscophyceae</taxon>
        <taxon>Thalassiosirophycidae</taxon>
        <taxon>Thalassiosirales</taxon>
        <taxon>Thalassiosiraceae</taxon>
        <taxon>Thalassiosira</taxon>
    </lineage>
</organism>
<dbReference type="AlphaFoldDB" id="K0T653"/>
<accession>K0T653</accession>
<sequence>MFDADDDGFAIELSSSSLAICNRRIVGTGRAVCLALAHDLCSWRSADDAILILHRCLRWGVVGPPGRRKALHIESNAIVAATWDLMFLPARSSRPKMTAAIGFFLAGRPSCLAPLEPSWPGARPLLLTIARPSVAANRANGSSSLVMRERACDLLGKTANRKARVVTFSHKRIHKVQQVNLQWKRFYSGGYNSLIGPVPRFFTNLRCLSIDGPNPELHTDDLGRNVRLRLSTKGIKTVNKYGGIDAAAKKFGVNLASY</sequence>
<dbReference type="GO" id="GO:0003735">
    <property type="term" value="F:structural constituent of ribosome"/>
    <property type="evidence" value="ECO:0007669"/>
    <property type="project" value="InterPro"/>
</dbReference>
<dbReference type="PANTHER" id="PTHR13528">
    <property type="entry name" value="39S RIBOSOMAL PROTEIN L28, MITOCHONDRIAL"/>
    <property type="match status" value="1"/>
</dbReference>
<dbReference type="Gene3D" id="2.30.170.40">
    <property type="entry name" value="Ribosomal protein L28/L24"/>
    <property type="match status" value="2"/>
</dbReference>
<dbReference type="OrthoDB" id="361870at2759"/>
<dbReference type="eggNOG" id="ENOG502SD8Q">
    <property type="taxonomic scope" value="Eukaryota"/>
</dbReference>
<evidence type="ECO:0000313" key="5">
    <source>
        <dbReference type="Proteomes" id="UP000266841"/>
    </source>
</evidence>
<dbReference type="PANTHER" id="PTHR13528:SF2">
    <property type="entry name" value="LARGE RIBOSOMAL SUBUNIT PROTEIN BL28M"/>
    <property type="match status" value="1"/>
</dbReference>
<evidence type="ECO:0008006" key="6">
    <source>
        <dbReference type="Google" id="ProtNLM"/>
    </source>
</evidence>
<keyword evidence="3" id="KW-0687">Ribonucleoprotein</keyword>
<dbReference type="SUPFAM" id="SSF143800">
    <property type="entry name" value="L28p-like"/>
    <property type="match status" value="1"/>
</dbReference>
<dbReference type="Proteomes" id="UP000266841">
    <property type="component" value="Unassembled WGS sequence"/>
</dbReference>
<evidence type="ECO:0000256" key="2">
    <source>
        <dbReference type="ARBA" id="ARBA00022980"/>
    </source>
</evidence>
<evidence type="ECO:0000313" key="4">
    <source>
        <dbReference type="EMBL" id="EJK65922.1"/>
    </source>
</evidence>
<dbReference type="GO" id="GO:1990904">
    <property type="term" value="C:ribonucleoprotein complex"/>
    <property type="evidence" value="ECO:0007669"/>
    <property type="project" value="UniProtKB-KW"/>
</dbReference>
<dbReference type="InterPro" id="IPR026569">
    <property type="entry name" value="Ribosomal_bL28"/>
</dbReference>
<comment type="caution">
    <text evidence="4">The sequence shown here is derived from an EMBL/GenBank/DDBJ whole genome shotgun (WGS) entry which is preliminary data.</text>
</comment>
<keyword evidence="2" id="KW-0689">Ribosomal protein</keyword>
<protein>
    <recommendedName>
        <fullName evidence="6">50S ribosomal protein L28</fullName>
    </recommendedName>
</protein>
<keyword evidence="5" id="KW-1185">Reference proteome</keyword>
<comment type="similarity">
    <text evidence="1">Belongs to the bacterial ribosomal protein bL28 family.</text>
</comment>
<dbReference type="EMBL" id="AGNL01015374">
    <property type="protein sequence ID" value="EJK65922.1"/>
    <property type="molecule type" value="Genomic_DNA"/>
</dbReference>
<dbReference type="InterPro" id="IPR034704">
    <property type="entry name" value="Ribosomal_bL28/bL31-like_sf"/>
</dbReference>